<dbReference type="InterPro" id="IPR005068">
    <property type="entry name" value="Phage_lambda_Stf-r2"/>
</dbReference>
<gene>
    <name evidence="5" type="ORF">Pcaca03_28460</name>
    <name evidence="4" type="ORF">SOASR016_27100</name>
</gene>
<organism evidence="5 7">
    <name type="scientific">Pectobacterium carotovorum subsp. carotovorum</name>
    <name type="common">Erwinia carotovora subsp. carotovora</name>
    <dbReference type="NCBI Taxonomy" id="555"/>
    <lineage>
        <taxon>Bacteria</taxon>
        <taxon>Pseudomonadati</taxon>
        <taxon>Pseudomonadota</taxon>
        <taxon>Gammaproteobacteria</taxon>
        <taxon>Enterobacterales</taxon>
        <taxon>Pectobacteriaceae</taxon>
        <taxon>Pectobacterium</taxon>
    </lineage>
</organism>
<evidence type="ECO:0000313" key="6">
    <source>
        <dbReference type="Proteomes" id="UP001058167"/>
    </source>
</evidence>
<sequence length="419" mass="44157">MANNEFKPFATAAGANVTSQSEWESLPALFGGFTSGKASSAQINKAVRQASVIASVVAQFIADTNDADVLDNGNIAALQQSLLIALQKNAAGNIPVASTTAAGIVRLSSATNSDAETLAATPFAVRSVMQNADGRLAKNQNGADIPDKVAFAKNAQVPHLGSSWIEFGGSAGNWTTSQFIDFLNSLGAFDHLYFVCAGTWSFSANKKISDTNCGHIELAGAVVEVFASRFNLRTVRVTTMSSSSDPLAIQGQFVYVESETPGSGEWRREFNTKNLTANDIGAVQISEIVGMPQPWPLTTIPAGWLPCAGQSFDTSAYPILTTRYPSGVLPDLRGEFIRGWDNGRGIDPSRSNLSGQAFATESHTHAGGSLEVGSGTPLYVGVGLQAGSATMYSRTSVNNNAGTETRPRNIAFNYIVRAA</sequence>
<dbReference type="PANTHER" id="PTHR35191:SF1">
    <property type="entry name" value="PROPHAGE SIDE TAIL FIBER PROTEIN HOMOLOG STFQ-RELATED"/>
    <property type="match status" value="1"/>
</dbReference>
<evidence type="ECO:0000313" key="7">
    <source>
        <dbReference type="Proteomes" id="UP001165145"/>
    </source>
</evidence>
<keyword evidence="2" id="KW-0945">Host-virus interaction</keyword>
<evidence type="ECO:0000259" key="3">
    <source>
        <dbReference type="Pfam" id="PF07484"/>
    </source>
</evidence>
<name>A0AAI9L272_PECCC</name>
<evidence type="ECO:0000313" key="5">
    <source>
        <dbReference type="EMBL" id="GLV70402.1"/>
    </source>
</evidence>
<protein>
    <recommendedName>
        <fullName evidence="3">Phage tail collar domain-containing protein</fullName>
    </recommendedName>
</protein>
<dbReference type="InterPro" id="IPR051934">
    <property type="entry name" value="Phage_Tail_Fiber_Structural"/>
</dbReference>
<dbReference type="PANTHER" id="PTHR35191">
    <property type="entry name" value="PROPHAGE SIDE TAIL FIBER PROTEIN HOMOLOG STFQ-RELATED"/>
    <property type="match status" value="1"/>
</dbReference>
<dbReference type="InterPro" id="IPR037053">
    <property type="entry name" value="Phage_tail_collar_dom_sf"/>
</dbReference>
<feature type="domain" description="Phage tail collar" evidence="3">
    <location>
        <begin position="290"/>
        <end position="337"/>
    </location>
</feature>
<dbReference type="EMBL" id="BSRL01000006">
    <property type="protein sequence ID" value="GLV70402.1"/>
    <property type="molecule type" value="Genomic_DNA"/>
</dbReference>
<dbReference type="EMBL" id="BRLF01000006">
    <property type="protein sequence ID" value="GKX47958.1"/>
    <property type="molecule type" value="Genomic_DNA"/>
</dbReference>
<evidence type="ECO:0000313" key="4">
    <source>
        <dbReference type="EMBL" id="GKX47958.1"/>
    </source>
</evidence>
<dbReference type="Proteomes" id="UP001058167">
    <property type="component" value="Unassembled WGS sequence"/>
</dbReference>
<comment type="caution">
    <text evidence="5">The sequence shown here is derived from an EMBL/GenBank/DDBJ whole genome shotgun (WGS) entry which is preliminary data.</text>
</comment>
<dbReference type="SUPFAM" id="SSF88874">
    <property type="entry name" value="Receptor-binding domain of short tail fibre protein gp12"/>
    <property type="match status" value="1"/>
</dbReference>
<dbReference type="GO" id="GO:0046718">
    <property type="term" value="P:symbiont entry into host cell"/>
    <property type="evidence" value="ECO:0007669"/>
    <property type="project" value="InterPro"/>
</dbReference>
<dbReference type="Pfam" id="PF07484">
    <property type="entry name" value="Collar"/>
    <property type="match status" value="1"/>
</dbReference>
<dbReference type="AlphaFoldDB" id="A0AAI9L272"/>
<proteinExistence type="predicted"/>
<dbReference type="InterPro" id="IPR011083">
    <property type="entry name" value="Phage_tail_collar_dom"/>
</dbReference>
<dbReference type="RefSeq" id="WP_261866997.1">
    <property type="nucleotide sequence ID" value="NZ_BRLF01000006.1"/>
</dbReference>
<dbReference type="GO" id="GO:0019062">
    <property type="term" value="P:virion attachment to host cell"/>
    <property type="evidence" value="ECO:0007669"/>
    <property type="project" value="InterPro"/>
</dbReference>
<reference evidence="5" key="2">
    <citation type="submission" date="2023-02" db="EMBL/GenBank/DDBJ databases">
        <title>Pectobacterium carotovorum subsp. carotovorum NBRC 12380.</title>
        <authorList>
            <person name="Ichikawa N."/>
            <person name="Sato H."/>
            <person name="Tonouchi N."/>
        </authorList>
    </citation>
    <scope>NUCLEOTIDE SEQUENCE</scope>
    <source>
        <strain evidence="5">NBRC 12380</strain>
    </source>
</reference>
<dbReference type="Gene3D" id="3.90.1340.10">
    <property type="entry name" value="Phage tail collar domain"/>
    <property type="match status" value="1"/>
</dbReference>
<evidence type="ECO:0000256" key="2">
    <source>
        <dbReference type="ARBA" id="ARBA00022581"/>
    </source>
</evidence>
<dbReference type="Proteomes" id="UP001165145">
    <property type="component" value="Unassembled WGS sequence"/>
</dbReference>
<accession>A0AAI9L272</accession>
<evidence type="ECO:0000256" key="1">
    <source>
        <dbReference type="ARBA" id="ARBA00004328"/>
    </source>
</evidence>
<dbReference type="Pfam" id="PF03406">
    <property type="entry name" value="Phage_fiber_2"/>
    <property type="match status" value="1"/>
</dbReference>
<reference evidence="4" key="1">
    <citation type="submission" date="2022-06" db="EMBL/GenBank/DDBJ databases">
        <title>Draft genome sequences of Pectobacterium carotovorum subsp. carotovorum str. NBRC12380.</title>
        <authorList>
            <person name="Wakabayashi Y."/>
            <person name="Kojima K."/>
        </authorList>
    </citation>
    <scope>NUCLEOTIDE SEQUENCE</scope>
    <source>
        <strain evidence="4">NBRC 12380</strain>
    </source>
</reference>
<keyword evidence="6" id="KW-1185">Reference proteome</keyword>
<comment type="subcellular location">
    <subcellularLocation>
        <location evidence="1">Virion</location>
    </subcellularLocation>
</comment>